<reference evidence="2" key="1">
    <citation type="submission" date="2021-01" db="UniProtKB">
        <authorList>
            <consortium name="EnsemblMetazoa"/>
        </authorList>
    </citation>
    <scope>IDENTIFICATION</scope>
    <source>
        <strain evidence="2">DH4</strain>
    </source>
</reference>
<accession>A0A7M7L734</accession>
<protein>
    <submittedName>
        <fullName evidence="4">Uncharacterized protein LOC113218812 isoform X1</fullName>
    </submittedName>
</protein>
<name>A0A7M7L734_APIME</name>
<organism evidence="2">
    <name type="scientific">Apis mellifera</name>
    <name type="common">Honeybee</name>
    <dbReference type="NCBI Taxonomy" id="7460"/>
    <lineage>
        <taxon>Eukaryota</taxon>
        <taxon>Metazoa</taxon>
        <taxon>Ecdysozoa</taxon>
        <taxon>Arthropoda</taxon>
        <taxon>Hexapoda</taxon>
        <taxon>Insecta</taxon>
        <taxon>Pterygota</taxon>
        <taxon>Neoptera</taxon>
        <taxon>Endopterygota</taxon>
        <taxon>Hymenoptera</taxon>
        <taxon>Apocrita</taxon>
        <taxon>Aculeata</taxon>
        <taxon>Apoidea</taxon>
        <taxon>Anthophila</taxon>
        <taxon>Apidae</taxon>
        <taxon>Apis</taxon>
    </lineage>
</organism>
<feature type="compositionally biased region" description="Basic and acidic residues" evidence="1">
    <location>
        <begin position="324"/>
        <end position="335"/>
    </location>
</feature>
<dbReference type="Proteomes" id="UP000005203">
    <property type="component" value="Linkage group LG5"/>
</dbReference>
<reference evidence="4" key="2">
    <citation type="submission" date="2025-04" db="UniProtKB">
        <authorList>
            <consortium name="RefSeq"/>
        </authorList>
    </citation>
    <scope>IDENTIFICATION</scope>
    <source>
        <strain evidence="4">DH4</strain>
        <tissue evidence="4">Whole body</tissue>
    </source>
</reference>
<feature type="region of interest" description="Disordered" evidence="1">
    <location>
        <begin position="324"/>
        <end position="351"/>
    </location>
</feature>
<dbReference type="OrthoDB" id="8194914at2759"/>
<evidence type="ECO:0000313" key="3">
    <source>
        <dbReference type="Proteomes" id="UP000005203"/>
    </source>
</evidence>
<feature type="compositionally biased region" description="Acidic residues" evidence="1">
    <location>
        <begin position="336"/>
        <end position="351"/>
    </location>
</feature>
<dbReference type="EnsemblMetazoa" id="XM_026441068">
    <property type="protein sequence ID" value="XP_026296853"/>
    <property type="gene ID" value="LOC113218812"/>
</dbReference>
<keyword evidence="3" id="KW-1185">Reference proteome</keyword>
<evidence type="ECO:0000313" key="4">
    <source>
        <dbReference type="RefSeq" id="XP_026296853.1"/>
    </source>
</evidence>
<dbReference type="AlphaFoldDB" id="A0A7M7L734"/>
<proteinExistence type="predicted"/>
<sequence>MVYESDFYTTRRPYSRPLVSSYSITKQDYFPWEKVPFVPRPSLVPEPFTVWGRKRQDPKKEFYQYVTLRDKEGVVRGKNPSKEDHARQLVAGGAVSKDRPITLPISTILQLRSIPRMPYVAHKRLVTVIHIPYHTVYYGGTLIPIRVHSRVRPSVLAAELNRIRSLTRPSTESYVEKYLQSKDHIYFDDEAREIRARVDSLLRRVHIFVPRAVASDFAEEIVPERMRSGDYVRRLLSGKHNTKKDSIEPISWYEVPDRGNFGNLACVKYVAGKPHSIRKPYFKVADLRPSDIKNDVNFLSYYSKNREAAANACKGWRNRVPELYEDPTKMKRKEKEEEEEEENESEPAAEE</sequence>
<dbReference type="GeneID" id="113218812"/>
<evidence type="ECO:0000256" key="1">
    <source>
        <dbReference type="SAM" id="MobiDB-lite"/>
    </source>
</evidence>
<accession>A0A8B8GZY5</accession>
<dbReference type="RefSeq" id="XP_026296853.1">
    <property type="nucleotide sequence ID" value="XM_026441068.1"/>
</dbReference>
<gene>
    <name evidence="4" type="primary">LOC113218812</name>
</gene>
<evidence type="ECO:0000313" key="2">
    <source>
        <dbReference type="EnsemblMetazoa" id="XP_026296853"/>
    </source>
</evidence>
<dbReference type="KEGG" id="ame:113218812"/>